<dbReference type="EMBL" id="ASPP01020917">
    <property type="protein sequence ID" value="ETO12984.1"/>
    <property type="molecule type" value="Genomic_DNA"/>
</dbReference>
<comment type="caution">
    <text evidence="1">The sequence shown here is derived from an EMBL/GenBank/DDBJ whole genome shotgun (WGS) entry which is preliminary data.</text>
</comment>
<organism evidence="1 2">
    <name type="scientific">Reticulomyxa filosa</name>
    <dbReference type="NCBI Taxonomy" id="46433"/>
    <lineage>
        <taxon>Eukaryota</taxon>
        <taxon>Sar</taxon>
        <taxon>Rhizaria</taxon>
        <taxon>Retaria</taxon>
        <taxon>Foraminifera</taxon>
        <taxon>Monothalamids</taxon>
        <taxon>Reticulomyxidae</taxon>
        <taxon>Reticulomyxa</taxon>
    </lineage>
</organism>
<proteinExistence type="predicted"/>
<evidence type="ECO:0000313" key="1">
    <source>
        <dbReference type="EMBL" id="ETO12984.1"/>
    </source>
</evidence>
<gene>
    <name evidence="1" type="ORF">RFI_24390</name>
</gene>
<name>X6MGH7_RETFI</name>
<keyword evidence="2" id="KW-1185">Reference proteome</keyword>
<accession>X6MGH7</accession>
<dbReference type="AlphaFoldDB" id="X6MGH7"/>
<sequence>MYEKQKQIIVENMETTKCYSLNKKSLCHLKHVIQKIKAKKESEKCNNFTEFYKESERIVRSVLEFQQAGPFKKMEISTLLHKDYLRCNPRPIFLGICNTTDTCLCYRKRKEIAKRLERGDYKNFGAINSAFNRLWYQEDKIYNTLKNQASISKEKRQELLKRFAQFNEVKNYYEIMASPFLKAALLQSSSSSSTSANSTVLFYLSYKKTCSKNAEQAKLNGNKNGDKNGKKKRRKSWLFLFCVFIC</sequence>
<reference evidence="1 2" key="1">
    <citation type="journal article" date="2013" name="Curr. Biol.">
        <title>The Genome of the Foraminiferan Reticulomyxa filosa.</title>
        <authorList>
            <person name="Glockner G."/>
            <person name="Hulsmann N."/>
            <person name="Schleicher M."/>
            <person name="Noegel A.A."/>
            <person name="Eichinger L."/>
            <person name="Gallinger C."/>
            <person name="Pawlowski J."/>
            <person name="Sierra R."/>
            <person name="Euteneuer U."/>
            <person name="Pillet L."/>
            <person name="Moustafa A."/>
            <person name="Platzer M."/>
            <person name="Groth M."/>
            <person name="Szafranski K."/>
            <person name="Schliwa M."/>
        </authorList>
    </citation>
    <scope>NUCLEOTIDE SEQUENCE [LARGE SCALE GENOMIC DNA]</scope>
</reference>
<protein>
    <submittedName>
        <fullName evidence="1">Uncharacterized protein</fullName>
    </submittedName>
</protein>
<evidence type="ECO:0000313" key="2">
    <source>
        <dbReference type="Proteomes" id="UP000023152"/>
    </source>
</evidence>
<dbReference type="Proteomes" id="UP000023152">
    <property type="component" value="Unassembled WGS sequence"/>
</dbReference>